<comment type="caution">
    <text evidence="1">The sequence shown here is derived from an EMBL/GenBank/DDBJ whole genome shotgun (WGS) entry which is preliminary data.</text>
</comment>
<protein>
    <submittedName>
        <fullName evidence="1">Uncharacterized protein</fullName>
    </submittedName>
</protein>
<dbReference type="RefSeq" id="WP_148578204.1">
    <property type="nucleotide sequence ID" value="NZ_SDKK01000005.1"/>
</dbReference>
<dbReference type="OrthoDB" id="7199621at2"/>
<organism evidence="1 2">
    <name type="scientific">Zoogloea oleivorans</name>
    <dbReference type="NCBI Taxonomy" id="1552750"/>
    <lineage>
        <taxon>Bacteria</taxon>
        <taxon>Pseudomonadati</taxon>
        <taxon>Pseudomonadota</taxon>
        <taxon>Betaproteobacteria</taxon>
        <taxon>Rhodocyclales</taxon>
        <taxon>Zoogloeaceae</taxon>
        <taxon>Zoogloea</taxon>
    </lineage>
</organism>
<dbReference type="AlphaFoldDB" id="A0A6C2D3A0"/>
<proteinExistence type="predicted"/>
<name>A0A6C2D3A0_9RHOO</name>
<gene>
    <name evidence="1" type="ORF">ETQ85_06290</name>
</gene>
<evidence type="ECO:0000313" key="2">
    <source>
        <dbReference type="Proteomes" id="UP000389128"/>
    </source>
</evidence>
<keyword evidence="2" id="KW-1185">Reference proteome</keyword>
<dbReference type="Proteomes" id="UP000389128">
    <property type="component" value="Unassembled WGS sequence"/>
</dbReference>
<evidence type="ECO:0000313" key="1">
    <source>
        <dbReference type="EMBL" id="TYC60115.1"/>
    </source>
</evidence>
<sequence length="308" mass="33720">MPNPALTSIAEEARNNAGAAAAALGRLPDGVSVARFIADYAAVGRFDHYRHIPDAARAALAQVTTAQGPEAARSFLRAALGQGVAELIVSGRLEALPPRIVHHHSKQLQRIASAIASDADWFDPDSDLLLKDLGLVTLRLYAAAAQLLDTRCGIPRSLILREGLAAVPKNLLKFVQLGGFKPFIQIHTHLSFLDDFNEEGWNECYRCCADLYRVRPDLLGMYGSSWFYDPALADISPRLDYLREIPVRGGAQLIFVEEGGEALDNALSTSPSRRKLHDEGKYMPRSYMMAWGRQQQMAWAARNPGGAA</sequence>
<reference evidence="1 2" key="1">
    <citation type="submission" date="2019-01" db="EMBL/GenBank/DDBJ databases">
        <title>Zoogloea oleivorans genome sequencing and assembly.</title>
        <authorList>
            <person name="Tancsics A."/>
            <person name="Farkas M."/>
            <person name="Kriszt B."/>
            <person name="Maroti G."/>
            <person name="Horvath B."/>
        </authorList>
    </citation>
    <scope>NUCLEOTIDE SEQUENCE [LARGE SCALE GENOMIC DNA]</scope>
    <source>
        <strain evidence="1 2">Buc</strain>
    </source>
</reference>
<dbReference type="EMBL" id="SDKK01000005">
    <property type="protein sequence ID" value="TYC60115.1"/>
    <property type="molecule type" value="Genomic_DNA"/>
</dbReference>
<accession>A0A6C2D3A0</accession>